<feature type="compositionally biased region" description="Basic and acidic residues" evidence="1">
    <location>
        <begin position="438"/>
        <end position="450"/>
    </location>
</feature>
<evidence type="ECO:0000256" key="2">
    <source>
        <dbReference type="SAM" id="SignalP"/>
    </source>
</evidence>
<gene>
    <name evidence="3" type="ORF">HGRIS_013922</name>
</gene>
<protein>
    <submittedName>
        <fullName evidence="3">Uncharacterized protein</fullName>
    </submittedName>
</protein>
<feature type="signal peptide" evidence="2">
    <location>
        <begin position="1"/>
        <end position="22"/>
    </location>
</feature>
<keyword evidence="2" id="KW-0732">Signal</keyword>
<dbReference type="EMBL" id="JASNQZ010000003">
    <property type="protein sequence ID" value="KAL0958581.1"/>
    <property type="molecule type" value="Genomic_DNA"/>
</dbReference>
<feature type="region of interest" description="Disordered" evidence="1">
    <location>
        <begin position="435"/>
        <end position="460"/>
    </location>
</feature>
<feature type="chain" id="PRO_5047168571" evidence="2">
    <location>
        <begin position="23"/>
        <end position="700"/>
    </location>
</feature>
<evidence type="ECO:0000256" key="1">
    <source>
        <dbReference type="SAM" id="MobiDB-lite"/>
    </source>
</evidence>
<feature type="region of interest" description="Disordered" evidence="1">
    <location>
        <begin position="23"/>
        <end position="42"/>
    </location>
</feature>
<dbReference type="Proteomes" id="UP001556367">
    <property type="component" value="Unassembled WGS sequence"/>
</dbReference>
<name>A0ABR3JSM6_9AGAR</name>
<reference evidence="4" key="1">
    <citation type="submission" date="2024-06" db="EMBL/GenBank/DDBJ databases">
        <title>Multi-omics analyses provide insights into the biosynthesis of the anticancer antibiotic pleurotin in Hohenbuehelia grisea.</title>
        <authorList>
            <person name="Weaver J.A."/>
            <person name="Alberti F."/>
        </authorList>
    </citation>
    <scope>NUCLEOTIDE SEQUENCE [LARGE SCALE GENOMIC DNA]</scope>
    <source>
        <strain evidence="4">T-177</strain>
    </source>
</reference>
<evidence type="ECO:0000313" key="4">
    <source>
        <dbReference type="Proteomes" id="UP001556367"/>
    </source>
</evidence>
<accession>A0ABR3JSM6</accession>
<comment type="caution">
    <text evidence="3">The sequence shown here is derived from an EMBL/GenBank/DDBJ whole genome shotgun (WGS) entry which is preliminary data.</text>
</comment>
<evidence type="ECO:0000313" key="3">
    <source>
        <dbReference type="EMBL" id="KAL0958581.1"/>
    </source>
</evidence>
<proteinExistence type="predicted"/>
<organism evidence="3 4">
    <name type="scientific">Hohenbuehelia grisea</name>
    <dbReference type="NCBI Taxonomy" id="104357"/>
    <lineage>
        <taxon>Eukaryota</taxon>
        <taxon>Fungi</taxon>
        <taxon>Dikarya</taxon>
        <taxon>Basidiomycota</taxon>
        <taxon>Agaricomycotina</taxon>
        <taxon>Agaricomycetes</taxon>
        <taxon>Agaricomycetidae</taxon>
        <taxon>Agaricales</taxon>
        <taxon>Pleurotineae</taxon>
        <taxon>Pleurotaceae</taxon>
        <taxon>Hohenbuehelia</taxon>
    </lineage>
</organism>
<sequence>MNSAFRFLLLLSVSAAITGTSARPWGSGIPETNTPPPASNGDDIYSKILESAGKPRNDWSQACVDKCAFDIPKSENGTGYMEFSGAGIVDITPAGGWTFNRGCLGSEYKPDEHKLLAVKVKDKGNSFAAQGRGISFRCTEPGTCPDARTFEGKLARLPASHCSAYGFAILKNIQKDGDEFTASISIDLKDAAIDGRFVLSGVTFGGQPTGFSMNTSGSHTPSRFSPRAELSTLFDFDRSVDATLIETSLSISGEAHFTAKVGIHVEGSLWGGIEKAYAFTVLNGKVSGVVDLSLSVEGKFDTEEISLAAVGIPGLTFGMFFKVGPTLELLTRADGAFKIKADMNYKFDYKMEETELRFPDDGRRKIKSKPEETPLTMELDQSIEAHGYIRGHVIPRLTVSIAAWGIGDAAIFVDVDASMTAEVTAWGARAKSLLPIPADDKDSNGKKVDEKDSDADGPTFTDFAQARKQWADWKSPRVDRKSSEWRLGEKILKRKSDKHDKTEPLIKIGNPLIYNQFANTTGAHETVDVSQPTMEMPEANSTEWNSAYGGHFNLTATLDVRVGAFVKTGEVAEKILDLLDISDSLGKTFIVWTHTFKLYEFKWGKEADGHALQKRSKVSHHAPVIPLGEKTEFKTLSEPGEGKSLLPIKIPGLNCTVDANSDAYTALKDAFKHDRLSSTKTIQGNTKPVAVREKRELAEF</sequence>
<keyword evidence="4" id="KW-1185">Reference proteome</keyword>